<dbReference type="InterPro" id="IPR006015">
    <property type="entry name" value="Universal_stress_UspA"/>
</dbReference>
<dbReference type="GeneID" id="24850862"/>
<sequence>MNSNLYRKIMVATDGSENVKKAVSTAVELAKLSRAKLYAVYVVAAGGGYTFGHPRDLGWERAMKEQLNAEGVEATAYVETAGKAADVDVEPVILEGGPANEIVDFAEKNNIDLIVLGTLGKTGIERFLLGSVAQNVVRHSRKAVLVVKELETE</sequence>
<organism evidence="3 4">
    <name type="scientific">Methanosarcina mazei WWM610</name>
    <dbReference type="NCBI Taxonomy" id="1434117"/>
    <lineage>
        <taxon>Archaea</taxon>
        <taxon>Methanobacteriati</taxon>
        <taxon>Methanobacteriota</taxon>
        <taxon>Stenosarchaea group</taxon>
        <taxon>Methanomicrobia</taxon>
        <taxon>Methanosarcinales</taxon>
        <taxon>Methanosarcinaceae</taxon>
        <taxon>Methanosarcina</taxon>
    </lineage>
</organism>
<accession>A0A0E3PUW0</accession>
<dbReference type="Pfam" id="PF00582">
    <property type="entry name" value="Usp"/>
    <property type="match status" value="1"/>
</dbReference>
<comment type="similarity">
    <text evidence="1">Belongs to the universal stress protein A family.</text>
</comment>
<evidence type="ECO:0000313" key="3">
    <source>
        <dbReference type="EMBL" id="AKB40170.1"/>
    </source>
</evidence>
<dbReference type="EMBL" id="CP009509">
    <property type="protein sequence ID" value="AKB40170.1"/>
    <property type="molecule type" value="Genomic_DNA"/>
</dbReference>
<gene>
    <name evidence="3" type="ORF">MSMAW_1179</name>
</gene>
<dbReference type="PRINTS" id="PR01438">
    <property type="entry name" value="UNVRSLSTRESS"/>
</dbReference>
<dbReference type="AlphaFoldDB" id="A0A0E3PUW0"/>
<dbReference type="SUPFAM" id="SSF52402">
    <property type="entry name" value="Adenine nucleotide alpha hydrolases-like"/>
    <property type="match status" value="1"/>
</dbReference>
<proteinExistence type="inferred from homology"/>
<evidence type="ECO:0000256" key="1">
    <source>
        <dbReference type="ARBA" id="ARBA00008791"/>
    </source>
</evidence>
<dbReference type="Proteomes" id="UP000033058">
    <property type="component" value="Chromosome"/>
</dbReference>
<reference evidence="3 4" key="1">
    <citation type="submission" date="2014-07" db="EMBL/GenBank/DDBJ databases">
        <title>Methanogenic archaea and the global carbon cycle.</title>
        <authorList>
            <person name="Henriksen J.R."/>
            <person name="Luke J."/>
            <person name="Reinhart S."/>
            <person name="Benedict M.N."/>
            <person name="Youngblut N.D."/>
            <person name="Metcalf M.E."/>
            <person name="Whitaker R.J."/>
            <person name="Metcalf W.W."/>
        </authorList>
    </citation>
    <scope>NUCLEOTIDE SEQUENCE [LARGE SCALE GENOMIC DNA]</scope>
    <source>
        <strain evidence="3 4">WWM610</strain>
    </source>
</reference>
<dbReference type="InterPro" id="IPR006016">
    <property type="entry name" value="UspA"/>
</dbReference>
<dbReference type="PATRIC" id="fig|1434117.4.peg.1490"/>
<dbReference type="PIRSF" id="PIRSF006276">
    <property type="entry name" value="UspA"/>
    <property type="match status" value="1"/>
</dbReference>
<dbReference type="InterPro" id="IPR014729">
    <property type="entry name" value="Rossmann-like_a/b/a_fold"/>
</dbReference>
<name>A0A0E3PUW0_METMZ</name>
<evidence type="ECO:0000313" key="4">
    <source>
        <dbReference type="Proteomes" id="UP000033058"/>
    </source>
</evidence>
<dbReference type="Gene3D" id="3.40.50.620">
    <property type="entry name" value="HUPs"/>
    <property type="match status" value="1"/>
</dbReference>
<dbReference type="HOGENOM" id="CLU_049301_11_1_2"/>
<protein>
    <submittedName>
        <fullName evidence="3">Universal stress protein</fullName>
    </submittedName>
</protein>
<dbReference type="PANTHER" id="PTHR46268">
    <property type="entry name" value="STRESS RESPONSE PROTEIN NHAX"/>
    <property type="match status" value="1"/>
</dbReference>
<dbReference type="PANTHER" id="PTHR46268:SF24">
    <property type="entry name" value="UNIVERSAL STRESS PROTEIN"/>
    <property type="match status" value="1"/>
</dbReference>
<feature type="domain" description="UspA" evidence="2">
    <location>
        <begin position="6"/>
        <end position="148"/>
    </location>
</feature>
<dbReference type="RefSeq" id="WP_011032077.1">
    <property type="nucleotide sequence ID" value="NZ_CP009509.1"/>
</dbReference>
<evidence type="ECO:0000259" key="2">
    <source>
        <dbReference type="Pfam" id="PF00582"/>
    </source>
</evidence>
<dbReference type="CDD" id="cd00293">
    <property type="entry name" value="USP-like"/>
    <property type="match status" value="1"/>
</dbReference>